<dbReference type="Proteomes" id="UP000245699">
    <property type="component" value="Unassembled WGS sequence"/>
</dbReference>
<gene>
    <name evidence="1" type="ORF">BB559_001846</name>
</gene>
<dbReference type="EMBL" id="MBFT01000092">
    <property type="protein sequence ID" value="PVU98004.1"/>
    <property type="molecule type" value="Genomic_DNA"/>
</dbReference>
<dbReference type="AlphaFoldDB" id="A0A2T9Z0F0"/>
<evidence type="ECO:0000313" key="1">
    <source>
        <dbReference type="EMBL" id="PVU98004.1"/>
    </source>
</evidence>
<name>A0A2T9Z0F0_9FUNG</name>
<organism evidence="1 2">
    <name type="scientific">Furculomyces boomerangus</name>
    <dbReference type="NCBI Taxonomy" id="61424"/>
    <lineage>
        <taxon>Eukaryota</taxon>
        <taxon>Fungi</taxon>
        <taxon>Fungi incertae sedis</taxon>
        <taxon>Zoopagomycota</taxon>
        <taxon>Kickxellomycotina</taxon>
        <taxon>Harpellomycetes</taxon>
        <taxon>Harpellales</taxon>
        <taxon>Harpellaceae</taxon>
        <taxon>Furculomyces</taxon>
    </lineage>
</organism>
<proteinExistence type="predicted"/>
<protein>
    <submittedName>
        <fullName evidence="1">Uncharacterized protein</fullName>
    </submittedName>
</protein>
<evidence type="ECO:0000313" key="2">
    <source>
        <dbReference type="Proteomes" id="UP000245699"/>
    </source>
</evidence>
<accession>A0A2T9Z0F0</accession>
<reference evidence="1 2" key="1">
    <citation type="journal article" date="2018" name="MBio">
        <title>Comparative Genomics Reveals the Core Gene Toolbox for the Fungus-Insect Symbiosis.</title>
        <authorList>
            <person name="Wang Y."/>
            <person name="Stata M."/>
            <person name="Wang W."/>
            <person name="Stajich J.E."/>
            <person name="White M.M."/>
            <person name="Moncalvo J.M."/>
        </authorList>
    </citation>
    <scope>NUCLEOTIDE SEQUENCE [LARGE SCALE GENOMIC DNA]</scope>
    <source>
        <strain evidence="1 2">AUS-77-4</strain>
    </source>
</reference>
<comment type="caution">
    <text evidence="1">The sequence shown here is derived from an EMBL/GenBank/DDBJ whole genome shotgun (WGS) entry which is preliminary data.</text>
</comment>
<sequence length="168" mass="20096">MSFSIENNKYRQEHVSTHVLFIIRNKEFKMMFFKKSFEKRENKKIPKKSISQHNFVKSADFQEKEYPNDNLFQGLDYWGTGETLKQVQKESDKKANFYFDNQTSINTNHNKHKSFSTILKKCKSYLQLNKTKYSFEHPTRVTNPSTFEKIDLDLGTPFKHDFFKIDPT</sequence>
<keyword evidence="2" id="KW-1185">Reference proteome</keyword>